<dbReference type="GO" id="GO:0071973">
    <property type="term" value="P:bacterial-type flagellum-dependent cell motility"/>
    <property type="evidence" value="ECO:0007669"/>
    <property type="project" value="InterPro"/>
</dbReference>
<dbReference type="InterPro" id="IPR005503">
    <property type="entry name" value="FliL"/>
</dbReference>
<evidence type="ECO:0000256" key="6">
    <source>
        <dbReference type="ARBA" id="ARBA00022692"/>
    </source>
</evidence>
<name>A0A8J3GUG1_9RHOB</name>
<keyword evidence="7 10" id="KW-0283">Flagellar rotation</keyword>
<dbReference type="GO" id="GO:0005886">
    <property type="term" value="C:plasma membrane"/>
    <property type="evidence" value="ECO:0007669"/>
    <property type="project" value="UniProtKB-SubCell"/>
</dbReference>
<sequence>MAKKPQKPAKEAAASGGKPIVLLAAIVGLSLVGAGGGYFLATNLDKPDEAAQDHAAATPAAAPAAEDHGGAPAPKPVNEMSVTPFKEIIVNINATTATGRTTSRFMKLNVALVYDETLAGAERIEERRLFIRDSFQDYLRMLTEQDLRGSLGLVIVKQELLHRARTVTESMSPQEILVADLIVQ</sequence>
<evidence type="ECO:0000256" key="3">
    <source>
        <dbReference type="ARBA" id="ARBA00008281"/>
    </source>
</evidence>
<reference evidence="12" key="2">
    <citation type="submission" date="2020-09" db="EMBL/GenBank/DDBJ databases">
        <authorList>
            <person name="Sun Q."/>
            <person name="Kim S."/>
        </authorList>
    </citation>
    <scope>NUCLEOTIDE SEQUENCE</scope>
    <source>
        <strain evidence="12">KCTC 42650</strain>
    </source>
</reference>
<feature type="transmembrane region" description="Helical" evidence="10">
    <location>
        <begin position="20"/>
        <end position="41"/>
    </location>
</feature>
<evidence type="ECO:0000256" key="11">
    <source>
        <dbReference type="SAM" id="MobiDB-lite"/>
    </source>
</evidence>
<dbReference type="GO" id="GO:0006935">
    <property type="term" value="P:chemotaxis"/>
    <property type="evidence" value="ECO:0007669"/>
    <property type="project" value="UniProtKB-KW"/>
</dbReference>
<evidence type="ECO:0000256" key="4">
    <source>
        <dbReference type="ARBA" id="ARBA00022475"/>
    </source>
</evidence>
<evidence type="ECO:0000313" key="12">
    <source>
        <dbReference type="EMBL" id="GHF36085.1"/>
    </source>
</evidence>
<evidence type="ECO:0000256" key="9">
    <source>
        <dbReference type="ARBA" id="ARBA00023136"/>
    </source>
</evidence>
<feature type="compositionally biased region" description="Low complexity" evidence="11">
    <location>
        <begin position="53"/>
        <end position="64"/>
    </location>
</feature>
<reference evidence="12" key="1">
    <citation type="journal article" date="2014" name="Int. J. Syst. Evol. Microbiol.">
        <title>Complete genome sequence of Corynebacterium casei LMG S-19264T (=DSM 44701T), isolated from a smear-ripened cheese.</title>
        <authorList>
            <consortium name="US DOE Joint Genome Institute (JGI-PGF)"/>
            <person name="Walter F."/>
            <person name="Albersmeier A."/>
            <person name="Kalinowski J."/>
            <person name="Ruckert C."/>
        </authorList>
    </citation>
    <scope>NUCLEOTIDE SEQUENCE</scope>
    <source>
        <strain evidence="12">KCTC 42650</strain>
    </source>
</reference>
<proteinExistence type="inferred from homology"/>
<dbReference type="Proteomes" id="UP000626220">
    <property type="component" value="Unassembled WGS sequence"/>
</dbReference>
<dbReference type="EMBL" id="BNCJ01000001">
    <property type="protein sequence ID" value="GHF36085.1"/>
    <property type="molecule type" value="Genomic_DNA"/>
</dbReference>
<dbReference type="Pfam" id="PF03748">
    <property type="entry name" value="FliL"/>
    <property type="match status" value="1"/>
</dbReference>
<keyword evidence="8 10" id="KW-1133">Transmembrane helix</keyword>
<evidence type="ECO:0000256" key="8">
    <source>
        <dbReference type="ARBA" id="ARBA00022989"/>
    </source>
</evidence>
<gene>
    <name evidence="12" type="ORF">GCM10017056_04820</name>
</gene>
<keyword evidence="13" id="KW-1185">Reference proteome</keyword>
<keyword evidence="5 10" id="KW-0145">Chemotaxis</keyword>
<accession>A0A8J3GUG1</accession>
<keyword evidence="4" id="KW-1003">Cell membrane</keyword>
<evidence type="ECO:0000313" key="13">
    <source>
        <dbReference type="Proteomes" id="UP000626220"/>
    </source>
</evidence>
<comment type="subcellular location">
    <subcellularLocation>
        <location evidence="10">Cell inner membrane</location>
    </subcellularLocation>
    <subcellularLocation>
        <location evidence="2">Cell membrane</location>
        <topology evidence="2">Single-pass membrane protein</topology>
    </subcellularLocation>
</comment>
<evidence type="ECO:0000256" key="1">
    <source>
        <dbReference type="ARBA" id="ARBA00002254"/>
    </source>
</evidence>
<comment type="similarity">
    <text evidence="3 10">Belongs to the FliL family.</text>
</comment>
<organism evidence="12 13">
    <name type="scientific">Seohaeicola zhoushanensis</name>
    <dbReference type="NCBI Taxonomy" id="1569283"/>
    <lineage>
        <taxon>Bacteria</taxon>
        <taxon>Pseudomonadati</taxon>
        <taxon>Pseudomonadota</taxon>
        <taxon>Alphaproteobacteria</taxon>
        <taxon>Rhodobacterales</taxon>
        <taxon>Roseobacteraceae</taxon>
        <taxon>Seohaeicola</taxon>
    </lineage>
</organism>
<keyword evidence="9 10" id="KW-0472">Membrane</keyword>
<evidence type="ECO:0000256" key="7">
    <source>
        <dbReference type="ARBA" id="ARBA00022779"/>
    </source>
</evidence>
<evidence type="ECO:0000256" key="2">
    <source>
        <dbReference type="ARBA" id="ARBA00004162"/>
    </source>
</evidence>
<comment type="caution">
    <text evidence="12">The sequence shown here is derived from an EMBL/GenBank/DDBJ whole genome shotgun (WGS) entry which is preliminary data.</text>
</comment>
<dbReference type="GO" id="GO:0009425">
    <property type="term" value="C:bacterial-type flagellum basal body"/>
    <property type="evidence" value="ECO:0007669"/>
    <property type="project" value="InterPro"/>
</dbReference>
<dbReference type="RefSeq" id="WP_189678434.1">
    <property type="nucleotide sequence ID" value="NZ_BNCJ01000001.1"/>
</dbReference>
<feature type="region of interest" description="Disordered" evidence="11">
    <location>
        <begin position="50"/>
        <end position="77"/>
    </location>
</feature>
<comment type="function">
    <text evidence="1 10">Controls the rotational direction of flagella during chemotaxis.</text>
</comment>
<keyword evidence="10" id="KW-0997">Cell inner membrane</keyword>
<dbReference type="AlphaFoldDB" id="A0A8J3GUG1"/>
<protein>
    <recommendedName>
        <fullName evidence="10">Flagellar protein FliL</fullName>
    </recommendedName>
</protein>
<evidence type="ECO:0000256" key="10">
    <source>
        <dbReference type="RuleBase" id="RU364125"/>
    </source>
</evidence>
<keyword evidence="6 10" id="KW-0812">Transmembrane</keyword>
<evidence type="ECO:0000256" key="5">
    <source>
        <dbReference type="ARBA" id="ARBA00022500"/>
    </source>
</evidence>